<dbReference type="InterPro" id="IPR000182">
    <property type="entry name" value="GNAT_dom"/>
</dbReference>
<dbReference type="InterPro" id="IPR016181">
    <property type="entry name" value="Acyl_CoA_acyltransferase"/>
</dbReference>
<dbReference type="Pfam" id="PF00583">
    <property type="entry name" value="Acetyltransf_1"/>
    <property type="match status" value="1"/>
</dbReference>
<dbReference type="PROSITE" id="PS51186">
    <property type="entry name" value="GNAT"/>
    <property type="match status" value="1"/>
</dbReference>
<dbReference type="Gene3D" id="3.40.630.30">
    <property type="match status" value="1"/>
</dbReference>
<evidence type="ECO:0000259" key="1">
    <source>
        <dbReference type="PROSITE" id="PS51186"/>
    </source>
</evidence>
<evidence type="ECO:0000313" key="3">
    <source>
        <dbReference type="Proteomes" id="UP000829494"/>
    </source>
</evidence>
<evidence type="ECO:0000313" key="2">
    <source>
        <dbReference type="EMBL" id="UNZ03804.1"/>
    </source>
</evidence>
<organism evidence="2 3">
    <name type="scientific">Streptomyces rimosus subsp. rimosus</name>
    <dbReference type="NCBI Taxonomy" id="132474"/>
    <lineage>
        <taxon>Bacteria</taxon>
        <taxon>Bacillati</taxon>
        <taxon>Actinomycetota</taxon>
        <taxon>Actinomycetes</taxon>
        <taxon>Kitasatosporales</taxon>
        <taxon>Streptomycetaceae</taxon>
        <taxon>Streptomyces</taxon>
    </lineage>
</organism>
<accession>A0ABY3Z5T4</accession>
<dbReference type="CDD" id="cd04301">
    <property type="entry name" value="NAT_SF"/>
    <property type="match status" value="1"/>
</dbReference>
<dbReference type="Proteomes" id="UP000829494">
    <property type="component" value="Chromosome"/>
</dbReference>
<reference evidence="2 3" key="1">
    <citation type="submission" date="2022-03" db="EMBL/GenBank/DDBJ databases">
        <title>Complete genome of Streptomyces rimosus ssp. rimosus R7 (=ATCC 10970).</title>
        <authorList>
            <person name="Beganovic S."/>
            <person name="Ruckert C."/>
            <person name="Busche T."/>
            <person name="Kalinowski J."/>
            <person name="Wittmann C."/>
        </authorList>
    </citation>
    <scope>NUCLEOTIDE SEQUENCE [LARGE SCALE GENOMIC DNA]</scope>
    <source>
        <strain evidence="2 3">R7</strain>
    </source>
</reference>
<proteinExistence type="predicted"/>
<keyword evidence="3" id="KW-1185">Reference proteome</keyword>
<sequence length="344" mass="37293">MAQRPDTGPPDSGYPVVRRGAGAAAWRSVQRDEYAGPLALRAMQSLAVRAFPATGYRHAGDLAWNWCLALDRADHCPTAVWSDGGRTVAWGWLELPDGLMLQIDPERPELVRDVLDWAEETARTAGSGPLSVEVADTERAVIEALELRGYVRETGGPGGDPTTGPYMTCLGRPLTGDLPPRPRLPDGYVIRAQRDDADVAGRAAAHRAAFGSDRITAGRHARMRATWPYRPEFDLIVVSPGGGIVAYCQGWYDEVNRTGVFEPVGTRPDHRRLGLARAVCAAVLHAFARAGGHRAVVQARGDAAYPIPKRLYESLGFAAYARTYTYTRTRTSGRTPVPPGQAPT</sequence>
<protein>
    <submittedName>
        <fullName evidence="2">Acetyltransferase (GNAT) family protein</fullName>
    </submittedName>
</protein>
<name>A0ABY3Z5T4_STRRM</name>
<gene>
    <name evidence="2" type="ORF">SRIMR7_16710</name>
</gene>
<feature type="domain" description="N-acetyltransferase" evidence="1">
    <location>
        <begin position="188"/>
        <end position="338"/>
    </location>
</feature>
<dbReference type="EMBL" id="CP094298">
    <property type="protein sequence ID" value="UNZ03804.1"/>
    <property type="molecule type" value="Genomic_DNA"/>
</dbReference>
<dbReference type="SUPFAM" id="SSF55729">
    <property type="entry name" value="Acyl-CoA N-acyltransferases (Nat)"/>
    <property type="match status" value="1"/>
</dbReference>